<dbReference type="EMBL" id="JRVJ01000021">
    <property type="protein sequence ID" value="KGM18153.1"/>
    <property type="molecule type" value="Genomic_DNA"/>
</dbReference>
<sequence length="466" mass="51539">MTLPWPTGTDDKLDLLENSLGPLVIDWAEWRTDEPGLLNDEGEPWRFTDGQARFLILWYAFDGEGRFVYRRGIKRGAKGVGKDPMAAAMCNIELLGPSQLWWDGDRWAGKRHELPLVQIASNSEAQSKALLRVANSQLGSEAVSFYGLDKGQTATYVKGGSARMEVLTASERSAEGNPATFCVLNESHHMTESSGGKRLAQVARRNVGKSKRALQARIVEFTNAHAQGGGSVGEKSFEAWQKQQSGRYKGLKKDILYDSIEADPRLDFYDAGQRDLALRQAYSDAPWADIPRLSAEIVDPELSAAEAIRFYLNGVAEQEDAYVAAQNFAALADPSKVFHEGDQIALFLDCSKSEDATALMGCRISDGFNQTLGVWSRPRGKRGEGFLVDRAEVDAVVRECFDTYRVVWFGVDPSPAKDDSTEASYWLPVIDGWHRDFGRKLRVWACPGRGGEFCAVGYALVCPGWC</sequence>
<evidence type="ECO:0008006" key="3">
    <source>
        <dbReference type="Google" id="ProtNLM"/>
    </source>
</evidence>
<proteinExistence type="predicted"/>
<organism evidence="1 2">
    <name type="scientific">Corynebacterium auriscanis</name>
    <dbReference type="NCBI Taxonomy" id="99807"/>
    <lineage>
        <taxon>Bacteria</taxon>
        <taxon>Bacillati</taxon>
        <taxon>Actinomycetota</taxon>
        <taxon>Actinomycetes</taxon>
        <taxon>Mycobacteriales</taxon>
        <taxon>Corynebacteriaceae</taxon>
        <taxon>Corynebacterium</taxon>
    </lineage>
</organism>
<dbReference type="Proteomes" id="UP000030145">
    <property type="component" value="Unassembled WGS sequence"/>
</dbReference>
<protein>
    <recommendedName>
        <fullName evidence="3">Terminase</fullName>
    </recommendedName>
</protein>
<name>A0A0A2DG42_9CORY</name>
<dbReference type="AlphaFoldDB" id="A0A0A2DG42"/>
<keyword evidence="2" id="KW-1185">Reference proteome</keyword>
<gene>
    <name evidence="1" type="ORF">MA47_09735</name>
</gene>
<evidence type="ECO:0000313" key="2">
    <source>
        <dbReference type="Proteomes" id="UP000030145"/>
    </source>
</evidence>
<comment type="caution">
    <text evidence="1">The sequence shown here is derived from an EMBL/GenBank/DDBJ whole genome shotgun (WGS) entry which is preliminary data.</text>
</comment>
<accession>A0A0A2DG42</accession>
<evidence type="ECO:0000313" key="1">
    <source>
        <dbReference type="EMBL" id="KGM18153.1"/>
    </source>
</evidence>
<reference evidence="1 2" key="1">
    <citation type="submission" date="2014-10" db="EMBL/GenBank/DDBJ databases">
        <title>Whole Genome sequence of Corynebacterium auriscanis strain CIP 106629.</title>
        <authorList>
            <person name="Hassan S.S."/>
            <person name="Jamal S.B."/>
            <person name="Tiwari S."/>
            <person name="Oliveira L.D.C."/>
            <person name="Souza F."/>
            <person name="Mariano D.C."/>
            <person name="Almeida S."/>
            <person name="Dorella F."/>
            <person name="Pereira F."/>
            <person name="Carvalho A."/>
            <person name="Leal C.A."/>
            <person name="Soares S.D.C."/>
            <person name="Figueiredo H.C."/>
            <person name="Silva A."/>
            <person name="Azevedo V.A."/>
        </authorList>
    </citation>
    <scope>NUCLEOTIDE SEQUENCE [LARGE SCALE GENOMIC DNA]</scope>
    <source>
        <strain evidence="1 2">CIP 106629</strain>
    </source>
</reference>